<sequence length="40" mass="4675">MYNNIVQHEMTKPCCTRFTVSDGLLHALASKTKIEDYFRI</sequence>
<protein>
    <submittedName>
        <fullName evidence="1">Uncharacterized protein</fullName>
    </submittedName>
</protein>
<dbReference type="EMBL" id="CP020660">
    <property type="protein sequence ID" value="ATF09319.1"/>
    <property type="molecule type" value="Genomic_DNA"/>
</dbReference>
<accession>A0A291B8I5</accession>
<dbReference type="KEGG" id="elux:BTN50_0809"/>
<evidence type="ECO:0000313" key="1">
    <source>
        <dbReference type="EMBL" id="ATF09319.1"/>
    </source>
</evidence>
<name>A0A291B8I5_9GAMM</name>
<dbReference type="AlphaFoldDB" id="A0A291B8I5"/>
<dbReference type="Proteomes" id="UP000218160">
    <property type="component" value="Chromosome 1"/>
</dbReference>
<reference evidence="2" key="1">
    <citation type="submission" date="2017-04" db="EMBL/GenBank/DDBJ databases">
        <title>Genome evolution of the luminous symbionts of deep sea anglerfish.</title>
        <authorList>
            <person name="Hendry T.A."/>
        </authorList>
    </citation>
    <scope>NUCLEOTIDE SEQUENCE [LARGE SCALE GENOMIC DNA]</scope>
</reference>
<evidence type="ECO:0000313" key="2">
    <source>
        <dbReference type="Proteomes" id="UP000218160"/>
    </source>
</evidence>
<proteinExistence type="predicted"/>
<keyword evidence="2" id="KW-1185">Reference proteome</keyword>
<gene>
    <name evidence="1" type="ORF">BTN50_0809</name>
</gene>
<organism evidence="1 2">
    <name type="scientific">Candidatus Enterovibrio altilux</name>
    <dbReference type="NCBI Taxonomy" id="1927128"/>
    <lineage>
        <taxon>Bacteria</taxon>
        <taxon>Pseudomonadati</taxon>
        <taxon>Pseudomonadota</taxon>
        <taxon>Gammaproteobacteria</taxon>
        <taxon>Vibrionales</taxon>
        <taxon>Vibrionaceae</taxon>
        <taxon>Enterovibrio</taxon>
    </lineage>
</organism>